<dbReference type="InterPro" id="IPR035587">
    <property type="entry name" value="DUS-like_FMN-bd"/>
</dbReference>
<dbReference type="HOGENOM" id="CLU_013299_6_0_7"/>
<dbReference type="EMBL" id="CP000859">
    <property type="protein sequence ID" value="ABW68462.1"/>
    <property type="molecule type" value="Genomic_DNA"/>
</dbReference>
<comment type="cofactor">
    <cofactor evidence="5 7">
        <name>FMN</name>
        <dbReference type="ChEBI" id="CHEBI:58210"/>
    </cofactor>
</comment>
<dbReference type="GO" id="GO:0050660">
    <property type="term" value="F:flavin adenine dinucleotide binding"/>
    <property type="evidence" value="ECO:0007669"/>
    <property type="project" value="InterPro"/>
</dbReference>
<dbReference type="STRING" id="96561.Dole_2659"/>
<keyword evidence="2 5" id="KW-0288">FMN</keyword>
<name>A8ZX83_DESOH</name>
<dbReference type="PANTHER" id="PTHR45846:SF1">
    <property type="entry name" value="TRNA-DIHYDROURIDINE(47) SYNTHASE [NAD(P)(+)]-LIKE"/>
    <property type="match status" value="1"/>
</dbReference>
<protein>
    <recommendedName>
        <fullName evidence="5">tRNA-dihydrouridine synthase</fullName>
        <ecNumber evidence="5">1.3.1.-</ecNumber>
    </recommendedName>
</protein>
<dbReference type="PIRSF" id="PIRSF006621">
    <property type="entry name" value="Dus"/>
    <property type="match status" value="1"/>
</dbReference>
<keyword evidence="1 5" id="KW-0285">Flavoprotein</keyword>
<dbReference type="InterPro" id="IPR001269">
    <property type="entry name" value="DUS_fam"/>
</dbReference>
<dbReference type="Gene3D" id="3.20.20.70">
    <property type="entry name" value="Aldolase class I"/>
    <property type="match status" value="1"/>
</dbReference>
<dbReference type="eggNOG" id="COG0042">
    <property type="taxonomic scope" value="Bacteria"/>
</dbReference>
<keyword evidence="3 5" id="KW-0819">tRNA processing</keyword>
<evidence type="ECO:0000313" key="10">
    <source>
        <dbReference type="Proteomes" id="UP000008561"/>
    </source>
</evidence>
<feature type="binding site" evidence="7">
    <location>
        <position position="135"/>
    </location>
    <ligand>
        <name>FMN</name>
        <dbReference type="ChEBI" id="CHEBI:58210"/>
    </ligand>
</feature>
<comment type="function">
    <text evidence="5">Catalyzes the synthesis of 5,6-dihydrouridine (D), a modified base found in the D-loop of most tRNAs, via the reduction of the C5-C6 double bond in target uridines.</text>
</comment>
<evidence type="ECO:0000313" key="9">
    <source>
        <dbReference type="EMBL" id="ABW68462.1"/>
    </source>
</evidence>
<evidence type="ECO:0000256" key="1">
    <source>
        <dbReference type="ARBA" id="ARBA00022630"/>
    </source>
</evidence>
<dbReference type="CDD" id="cd02801">
    <property type="entry name" value="DUS_like_FMN"/>
    <property type="match status" value="1"/>
</dbReference>
<evidence type="ECO:0000256" key="3">
    <source>
        <dbReference type="ARBA" id="ARBA00022694"/>
    </source>
</evidence>
<dbReference type="RefSeq" id="WP_012176073.1">
    <property type="nucleotide sequence ID" value="NC_009943.1"/>
</dbReference>
<feature type="binding site" evidence="7">
    <location>
        <position position="164"/>
    </location>
    <ligand>
        <name>FMN</name>
        <dbReference type="ChEBI" id="CHEBI:58210"/>
    </ligand>
</feature>
<gene>
    <name evidence="9" type="ordered locus">Dole_2659</name>
</gene>
<proteinExistence type="inferred from homology"/>
<dbReference type="PANTHER" id="PTHR45846">
    <property type="entry name" value="TRNA-DIHYDROURIDINE(47) SYNTHASE [NAD(P)(+)]-LIKE"/>
    <property type="match status" value="1"/>
</dbReference>
<evidence type="ECO:0000256" key="5">
    <source>
        <dbReference type="PIRNR" id="PIRNR006621"/>
    </source>
</evidence>
<reference evidence="9 10" key="1">
    <citation type="submission" date="2007-10" db="EMBL/GenBank/DDBJ databases">
        <title>Complete sequence of Desulfococcus oleovorans Hxd3.</title>
        <authorList>
            <consortium name="US DOE Joint Genome Institute"/>
            <person name="Copeland A."/>
            <person name="Lucas S."/>
            <person name="Lapidus A."/>
            <person name="Barry K."/>
            <person name="Glavina del Rio T."/>
            <person name="Dalin E."/>
            <person name="Tice H."/>
            <person name="Pitluck S."/>
            <person name="Kiss H."/>
            <person name="Brettin T."/>
            <person name="Bruce D."/>
            <person name="Detter J.C."/>
            <person name="Han C."/>
            <person name="Schmutz J."/>
            <person name="Larimer F."/>
            <person name="Land M."/>
            <person name="Hauser L."/>
            <person name="Kyrpides N."/>
            <person name="Kim E."/>
            <person name="Wawrik B."/>
            <person name="Richardson P."/>
        </authorList>
    </citation>
    <scope>NUCLEOTIDE SEQUENCE [LARGE SCALE GENOMIC DNA]</scope>
    <source>
        <strain evidence="10">DSM 6200 / JCM 39069 / Hxd3</strain>
    </source>
</reference>
<dbReference type="GO" id="GO:0003723">
    <property type="term" value="F:RNA binding"/>
    <property type="evidence" value="ECO:0007669"/>
    <property type="project" value="TreeGrafter"/>
</dbReference>
<evidence type="ECO:0000256" key="7">
    <source>
        <dbReference type="PIRSR" id="PIRSR006621-2"/>
    </source>
</evidence>
<dbReference type="GO" id="GO:0017150">
    <property type="term" value="F:tRNA dihydrouridine synthase activity"/>
    <property type="evidence" value="ECO:0007669"/>
    <property type="project" value="InterPro"/>
</dbReference>
<dbReference type="AlphaFoldDB" id="A8ZX83"/>
<evidence type="ECO:0000256" key="4">
    <source>
        <dbReference type="ARBA" id="ARBA00023002"/>
    </source>
</evidence>
<feature type="domain" description="DUS-like FMN-binding" evidence="8">
    <location>
        <begin position="7"/>
        <end position="250"/>
    </location>
</feature>
<dbReference type="EC" id="1.3.1.-" evidence="5"/>
<dbReference type="OrthoDB" id="5289281at2"/>
<evidence type="ECO:0000259" key="8">
    <source>
        <dbReference type="Pfam" id="PF01207"/>
    </source>
</evidence>
<evidence type="ECO:0000256" key="2">
    <source>
        <dbReference type="ARBA" id="ARBA00022643"/>
    </source>
</evidence>
<dbReference type="Pfam" id="PF01207">
    <property type="entry name" value="Dus"/>
    <property type="match status" value="1"/>
</dbReference>
<feature type="binding site" evidence="7">
    <location>
        <begin position="220"/>
        <end position="221"/>
    </location>
    <ligand>
        <name>FMN</name>
        <dbReference type="ChEBI" id="CHEBI:58210"/>
    </ligand>
</feature>
<feature type="binding site" evidence="7">
    <location>
        <position position="66"/>
    </location>
    <ligand>
        <name>FMN</name>
        <dbReference type="ChEBI" id="CHEBI:58210"/>
    </ligand>
</feature>
<keyword evidence="10" id="KW-1185">Reference proteome</keyword>
<keyword evidence="4 5" id="KW-0560">Oxidoreductase</keyword>
<dbReference type="SUPFAM" id="SSF51395">
    <property type="entry name" value="FMN-linked oxidoreductases"/>
    <property type="match status" value="1"/>
</dbReference>
<dbReference type="InterPro" id="IPR013785">
    <property type="entry name" value="Aldolase_TIM"/>
</dbReference>
<feature type="active site" description="Proton donor" evidence="6">
    <location>
        <position position="96"/>
    </location>
</feature>
<dbReference type="KEGG" id="dol:Dole_2659"/>
<organism evidence="9 10">
    <name type="scientific">Desulfosudis oleivorans (strain DSM 6200 / JCM 39069 / Hxd3)</name>
    <name type="common">Desulfococcus oleovorans</name>
    <dbReference type="NCBI Taxonomy" id="96561"/>
    <lineage>
        <taxon>Bacteria</taxon>
        <taxon>Pseudomonadati</taxon>
        <taxon>Thermodesulfobacteriota</taxon>
        <taxon>Desulfobacteria</taxon>
        <taxon>Desulfobacterales</taxon>
        <taxon>Desulfosudaceae</taxon>
        <taxon>Desulfosudis</taxon>
    </lineage>
</organism>
<comment type="similarity">
    <text evidence="5">Belongs to the dus family.</text>
</comment>
<sequence>MPMTLCMAPIRGITDHIFRTAFAEHFGGFDTAVAPFVSSRKDRKIKSAHLKDLLPEYNTALPVVPQILSNSGEDFVYLADHLYDLGYSVTNWNLGCPYPMVAKKYRGAGLLPHTDRIAEFLDTVMSRMKGGLSVKIRLGWADTTELMGLLPVLHRYPLAELIVHPRTGIQRYEGTVDLAAFERVLENTGLPVMYNGDIQTVADFAYLSGRFKAVDRWMIGRGALADPFLPAAIGGSQPEEKEKVARMRNFHDDLMARYTLRLNGPVHLLDRMKGLWRYFILLFETPDKSAKSIFKSKEIAAYQDHVARFFDTGPRIAKKKPTFF</sequence>
<evidence type="ECO:0000256" key="6">
    <source>
        <dbReference type="PIRSR" id="PIRSR006621-1"/>
    </source>
</evidence>
<dbReference type="Proteomes" id="UP000008561">
    <property type="component" value="Chromosome"/>
</dbReference>
<keyword evidence="7" id="KW-0547">Nucleotide-binding</keyword>
<accession>A8ZX83</accession>